<evidence type="ECO:0000313" key="3">
    <source>
        <dbReference type="Proteomes" id="UP001432000"/>
    </source>
</evidence>
<feature type="signal peptide" evidence="1">
    <location>
        <begin position="1"/>
        <end position="32"/>
    </location>
</feature>
<protein>
    <recommendedName>
        <fullName evidence="4">Secreted protein</fullName>
    </recommendedName>
</protein>
<evidence type="ECO:0000313" key="2">
    <source>
        <dbReference type="EMBL" id="WXG68948.1"/>
    </source>
</evidence>
<reference evidence="2 3" key="1">
    <citation type="submission" date="2024-03" db="EMBL/GenBank/DDBJ databases">
        <title>Natural products discovery in diverse microorganisms through a two-stage MS feature dereplication strategy.</title>
        <authorList>
            <person name="Zhang R."/>
        </authorList>
    </citation>
    <scope>NUCLEOTIDE SEQUENCE [LARGE SCALE GENOMIC DNA]</scope>
    <source>
        <strain evidence="2 3">18930</strain>
    </source>
</reference>
<dbReference type="PROSITE" id="PS51318">
    <property type="entry name" value="TAT"/>
    <property type="match status" value="1"/>
</dbReference>
<evidence type="ECO:0008006" key="4">
    <source>
        <dbReference type="Google" id="ProtNLM"/>
    </source>
</evidence>
<feature type="chain" id="PRO_5045703044" description="Secreted protein" evidence="1">
    <location>
        <begin position="33"/>
        <end position="149"/>
    </location>
</feature>
<keyword evidence="3" id="KW-1185">Reference proteome</keyword>
<name>A0ABZ2PP56_9NOCA</name>
<evidence type="ECO:0000256" key="1">
    <source>
        <dbReference type="SAM" id="SignalP"/>
    </source>
</evidence>
<accession>A0ABZ2PP56</accession>
<dbReference type="InterPro" id="IPR006311">
    <property type="entry name" value="TAT_signal"/>
</dbReference>
<organism evidence="2 3">
    <name type="scientific">Rhodococcus sovatensis</name>
    <dbReference type="NCBI Taxonomy" id="1805840"/>
    <lineage>
        <taxon>Bacteria</taxon>
        <taxon>Bacillati</taxon>
        <taxon>Actinomycetota</taxon>
        <taxon>Actinomycetes</taxon>
        <taxon>Mycobacteriales</taxon>
        <taxon>Nocardiaceae</taxon>
        <taxon>Rhodococcus</taxon>
    </lineage>
</organism>
<dbReference type="RefSeq" id="WP_338889476.1">
    <property type="nucleotide sequence ID" value="NZ_CP147846.1"/>
</dbReference>
<dbReference type="Proteomes" id="UP001432000">
    <property type="component" value="Chromosome"/>
</dbReference>
<sequence length="149" mass="15188">MKLSTRSKLATLTALTTSVLAVGAIAAPTAAAAPVQITQLTPLIGLGGGDNLNIGSAELPIGFVNETITVLVDQEQPGVSFFDGSDWCPCQLEWKNEDTGATGISSVGSGALFPKAPTRVVTGSGRISTTSSIPYGITFLPAVGSWQVP</sequence>
<proteinExistence type="predicted"/>
<keyword evidence="1" id="KW-0732">Signal</keyword>
<dbReference type="EMBL" id="CP147846">
    <property type="protein sequence ID" value="WXG68948.1"/>
    <property type="molecule type" value="Genomic_DNA"/>
</dbReference>
<gene>
    <name evidence="2" type="ORF">WDS16_27900</name>
</gene>